<name>A0A7Y4LAE1_9BURK</name>
<dbReference type="SUPFAM" id="SSF54373">
    <property type="entry name" value="FAD-linked reductases, C-terminal domain"/>
    <property type="match status" value="1"/>
</dbReference>
<proteinExistence type="predicted"/>
<accession>A0A7Y4LAE1</accession>
<keyword evidence="2" id="KW-0472">Membrane</keyword>
<keyword evidence="5" id="KW-1185">Reference proteome</keyword>
<dbReference type="Gene3D" id="3.30.9.10">
    <property type="entry name" value="D-Amino Acid Oxidase, subunit A, domain 2"/>
    <property type="match status" value="1"/>
</dbReference>
<dbReference type="GO" id="GO:0016491">
    <property type="term" value="F:oxidoreductase activity"/>
    <property type="evidence" value="ECO:0007669"/>
    <property type="project" value="UniProtKB-KW"/>
</dbReference>
<dbReference type="AlphaFoldDB" id="A0A7Y4LAE1"/>
<dbReference type="PANTHER" id="PTHR13847:SF289">
    <property type="entry name" value="GLYCINE OXIDASE"/>
    <property type="match status" value="1"/>
</dbReference>
<comment type="caution">
    <text evidence="4">The sequence shown here is derived from an EMBL/GenBank/DDBJ whole genome shotgun (WGS) entry which is preliminary data.</text>
</comment>
<sequence length="415" mass="46472">MNETQTFSVAVVGGGIVGLSIALTLQQAGERVVIFDKDALTSGASWGNAGHIATEQVFPIASLATLKQVPKMLMDPLSPLRLDWKYLPTIFPWLMRLVWNMRPSKAYAIHQALKVLNDRSLEAWQQFVQQWECKDYLAVKGSLLVTEKTENVQVLQSEVDKFQSIGIDARWLNKVELHDKEPNLHDNLLGGIFFPQTGHVHNIPQLMQILKNKFLQLGGTVREHTEVLDIQNRSNGLAVVVQGDSIQTKRIIIAAGAFSKKWAKLLTGIDVPLDTERGYHLMLPSAQNLLSIPVTSYERRFIMTPMDQGLRLAGTVEYAGLDAAPNMPRATQLYTLAKPLLKIPLSAENSQPWMGFRPSISDSLPVIDKKEQVIFAFGHQHLGLTQAPLTAQLVKQLYFNEPTAFDLNAYRLDRF</sequence>
<evidence type="ECO:0000256" key="1">
    <source>
        <dbReference type="ARBA" id="ARBA00023002"/>
    </source>
</evidence>
<dbReference type="RefSeq" id="WP_171587699.1">
    <property type="nucleotide sequence ID" value="NZ_JABGBO010000001.1"/>
</dbReference>
<protein>
    <submittedName>
        <fullName evidence="4">FAD-binding oxidoreductase</fullName>
    </submittedName>
</protein>
<dbReference type="Proteomes" id="UP000541421">
    <property type="component" value="Unassembled WGS sequence"/>
</dbReference>
<dbReference type="EMBL" id="JABGBO010000001">
    <property type="protein sequence ID" value="NOL48716.1"/>
    <property type="molecule type" value="Genomic_DNA"/>
</dbReference>
<evidence type="ECO:0000313" key="5">
    <source>
        <dbReference type="Proteomes" id="UP000541421"/>
    </source>
</evidence>
<keyword evidence="1" id="KW-0560">Oxidoreductase</keyword>
<evidence type="ECO:0000259" key="3">
    <source>
        <dbReference type="Pfam" id="PF01266"/>
    </source>
</evidence>
<reference evidence="4 5" key="1">
    <citation type="submission" date="2020-05" db="EMBL/GenBank/DDBJ databases">
        <authorList>
            <person name="Niu N."/>
        </authorList>
    </citation>
    <scope>NUCLEOTIDE SEQUENCE [LARGE SCALE GENOMIC DNA]</scope>
    <source>
        <strain evidence="4 5">LMG10982</strain>
    </source>
</reference>
<dbReference type="InterPro" id="IPR006076">
    <property type="entry name" value="FAD-dep_OxRdtase"/>
</dbReference>
<dbReference type="GO" id="GO:0005737">
    <property type="term" value="C:cytoplasm"/>
    <property type="evidence" value="ECO:0007669"/>
    <property type="project" value="TreeGrafter"/>
</dbReference>
<organism evidence="4 5">
    <name type="scientific">Pelistega europaea</name>
    <dbReference type="NCBI Taxonomy" id="106147"/>
    <lineage>
        <taxon>Bacteria</taxon>
        <taxon>Pseudomonadati</taxon>
        <taxon>Pseudomonadota</taxon>
        <taxon>Betaproteobacteria</taxon>
        <taxon>Burkholderiales</taxon>
        <taxon>Alcaligenaceae</taxon>
        <taxon>Pelistega</taxon>
    </lineage>
</organism>
<dbReference type="Gene3D" id="3.50.50.60">
    <property type="entry name" value="FAD/NAD(P)-binding domain"/>
    <property type="match status" value="2"/>
</dbReference>
<keyword evidence="2" id="KW-0812">Transmembrane</keyword>
<feature type="transmembrane region" description="Helical" evidence="2">
    <location>
        <begin position="6"/>
        <end position="25"/>
    </location>
</feature>
<keyword evidence="2" id="KW-1133">Transmembrane helix</keyword>
<dbReference type="PANTHER" id="PTHR13847">
    <property type="entry name" value="SARCOSINE DEHYDROGENASE-RELATED"/>
    <property type="match status" value="1"/>
</dbReference>
<evidence type="ECO:0000256" key="2">
    <source>
        <dbReference type="SAM" id="Phobius"/>
    </source>
</evidence>
<gene>
    <name evidence="4" type="ORF">HKX40_00985</name>
</gene>
<evidence type="ECO:0000313" key="4">
    <source>
        <dbReference type="EMBL" id="NOL48716.1"/>
    </source>
</evidence>
<feature type="domain" description="FAD dependent oxidoreductase" evidence="3">
    <location>
        <begin position="9"/>
        <end position="396"/>
    </location>
</feature>
<dbReference type="SUPFAM" id="SSF51905">
    <property type="entry name" value="FAD/NAD(P)-binding domain"/>
    <property type="match status" value="1"/>
</dbReference>
<dbReference type="Pfam" id="PF01266">
    <property type="entry name" value="DAO"/>
    <property type="match status" value="1"/>
</dbReference>
<dbReference type="InterPro" id="IPR036188">
    <property type="entry name" value="FAD/NAD-bd_sf"/>
</dbReference>